<dbReference type="Pfam" id="PF13545">
    <property type="entry name" value="HTH_Crp_2"/>
    <property type="match status" value="1"/>
</dbReference>
<dbReference type="RefSeq" id="WP_235818168.1">
    <property type="nucleotide sequence ID" value="NZ_NNRJ01000059.1"/>
</dbReference>
<dbReference type="InterPro" id="IPR036388">
    <property type="entry name" value="WH-like_DNA-bd_sf"/>
</dbReference>
<dbReference type="InterPro" id="IPR012318">
    <property type="entry name" value="HTH_CRP"/>
</dbReference>
<dbReference type="PANTHER" id="PTHR24567:SF68">
    <property type="entry name" value="DNA-BINDING TRANSCRIPTIONAL DUAL REGULATOR CRP"/>
    <property type="match status" value="1"/>
</dbReference>
<keyword evidence="3" id="KW-0804">Transcription</keyword>
<dbReference type="AlphaFoldDB" id="A0A256F9Z6"/>
<evidence type="ECO:0000313" key="6">
    <source>
        <dbReference type="Proteomes" id="UP000215590"/>
    </source>
</evidence>
<evidence type="ECO:0000259" key="4">
    <source>
        <dbReference type="PROSITE" id="PS50042"/>
    </source>
</evidence>
<evidence type="ECO:0000313" key="5">
    <source>
        <dbReference type="EMBL" id="OYR11672.1"/>
    </source>
</evidence>
<dbReference type="InterPro" id="IPR050397">
    <property type="entry name" value="Env_Response_Regulators"/>
</dbReference>
<dbReference type="InterPro" id="IPR018490">
    <property type="entry name" value="cNMP-bd_dom_sf"/>
</dbReference>
<organism evidence="5 6">
    <name type="scientific">Brucella thiophenivorans</name>
    <dbReference type="NCBI Taxonomy" id="571255"/>
    <lineage>
        <taxon>Bacteria</taxon>
        <taxon>Pseudomonadati</taxon>
        <taxon>Pseudomonadota</taxon>
        <taxon>Alphaproteobacteria</taxon>
        <taxon>Hyphomicrobiales</taxon>
        <taxon>Brucellaceae</taxon>
        <taxon>Brucella/Ochrobactrum group</taxon>
        <taxon>Brucella</taxon>
    </lineage>
</organism>
<dbReference type="Pfam" id="PF00027">
    <property type="entry name" value="cNMP_binding"/>
    <property type="match status" value="1"/>
</dbReference>
<proteinExistence type="predicted"/>
<dbReference type="Gene3D" id="1.10.10.10">
    <property type="entry name" value="Winged helix-like DNA-binding domain superfamily/Winged helix DNA-binding domain"/>
    <property type="match status" value="1"/>
</dbReference>
<gene>
    <name evidence="5" type="ORF">CEV31_3690</name>
</gene>
<dbReference type="PROSITE" id="PS50042">
    <property type="entry name" value="CNMP_BINDING_3"/>
    <property type="match status" value="1"/>
</dbReference>
<name>A0A256F9Z6_9HYPH</name>
<accession>A0A256F9Z6</accession>
<sequence>MSRAHAERIICETGWLAQTSEAFRITLLQNARLLKLKAGHTIFRPGDSAGGIYGLVSGTVIVNTAPPDTTPKLIHIAMPGGWTGEDSFMTGNPRRIELFVCSEAWVMHVPLEAMERMTASDPSNIREFGVMSILAADKLLRIVHDLQKKSVSARIASVLHRLAWTTHAPISISQENLGILASTSRKQINMTIRDFVIAGWIQTGYGKITVTNPMALQRHAEEEASD</sequence>
<dbReference type="Gene3D" id="2.60.120.10">
    <property type="entry name" value="Jelly Rolls"/>
    <property type="match status" value="1"/>
</dbReference>
<dbReference type="CDD" id="cd00038">
    <property type="entry name" value="CAP_ED"/>
    <property type="match status" value="1"/>
</dbReference>
<dbReference type="InterPro" id="IPR000595">
    <property type="entry name" value="cNMP-bd_dom"/>
</dbReference>
<evidence type="ECO:0000256" key="2">
    <source>
        <dbReference type="ARBA" id="ARBA00023125"/>
    </source>
</evidence>
<dbReference type="GO" id="GO:0003677">
    <property type="term" value="F:DNA binding"/>
    <property type="evidence" value="ECO:0007669"/>
    <property type="project" value="UniProtKB-KW"/>
</dbReference>
<dbReference type="SUPFAM" id="SSF46785">
    <property type="entry name" value="Winged helix' DNA-binding domain"/>
    <property type="match status" value="1"/>
</dbReference>
<dbReference type="SMART" id="SM00100">
    <property type="entry name" value="cNMP"/>
    <property type="match status" value="1"/>
</dbReference>
<dbReference type="Proteomes" id="UP000215590">
    <property type="component" value="Unassembled WGS sequence"/>
</dbReference>
<dbReference type="PANTHER" id="PTHR24567">
    <property type="entry name" value="CRP FAMILY TRANSCRIPTIONAL REGULATORY PROTEIN"/>
    <property type="match status" value="1"/>
</dbReference>
<dbReference type="SUPFAM" id="SSF51206">
    <property type="entry name" value="cAMP-binding domain-like"/>
    <property type="match status" value="1"/>
</dbReference>
<dbReference type="GO" id="GO:0003700">
    <property type="term" value="F:DNA-binding transcription factor activity"/>
    <property type="evidence" value="ECO:0007669"/>
    <property type="project" value="TreeGrafter"/>
</dbReference>
<dbReference type="GO" id="GO:0005829">
    <property type="term" value="C:cytosol"/>
    <property type="evidence" value="ECO:0007669"/>
    <property type="project" value="TreeGrafter"/>
</dbReference>
<keyword evidence="2" id="KW-0238">DNA-binding</keyword>
<protein>
    <submittedName>
        <fullName evidence="5">Cyclic nucleotide-binding domain protein</fullName>
    </submittedName>
</protein>
<evidence type="ECO:0000256" key="1">
    <source>
        <dbReference type="ARBA" id="ARBA00023015"/>
    </source>
</evidence>
<reference evidence="5 6" key="1">
    <citation type="submission" date="2017-07" db="EMBL/GenBank/DDBJ databases">
        <title>Phylogenetic study on the rhizospheric bacterium Ochrobactrum sp. A44.</title>
        <authorList>
            <person name="Krzyzanowska D.M."/>
            <person name="Ossowicki A."/>
            <person name="Rajewska M."/>
            <person name="Maciag T."/>
            <person name="Kaczynski Z."/>
            <person name="Czerwicka M."/>
            <person name="Jafra S."/>
        </authorList>
    </citation>
    <scope>NUCLEOTIDE SEQUENCE [LARGE SCALE GENOMIC DNA]</scope>
    <source>
        <strain evidence="5 6">DSM 7216</strain>
    </source>
</reference>
<feature type="domain" description="Cyclic nucleotide-binding" evidence="4">
    <location>
        <begin position="15"/>
        <end position="94"/>
    </location>
</feature>
<dbReference type="InterPro" id="IPR014710">
    <property type="entry name" value="RmlC-like_jellyroll"/>
</dbReference>
<dbReference type="EMBL" id="NNRJ01000059">
    <property type="protein sequence ID" value="OYR11672.1"/>
    <property type="molecule type" value="Genomic_DNA"/>
</dbReference>
<comment type="caution">
    <text evidence="5">The sequence shown here is derived from an EMBL/GenBank/DDBJ whole genome shotgun (WGS) entry which is preliminary data.</text>
</comment>
<keyword evidence="1" id="KW-0805">Transcription regulation</keyword>
<keyword evidence="6" id="KW-1185">Reference proteome</keyword>
<evidence type="ECO:0000256" key="3">
    <source>
        <dbReference type="ARBA" id="ARBA00023163"/>
    </source>
</evidence>
<dbReference type="InterPro" id="IPR036390">
    <property type="entry name" value="WH_DNA-bd_sf"/>
</dbReference>